<gene>
    <name evidence="2" type="ORF">N5I32_00580</name>
</gene>
<sequence>MTTRAFVAALALIAGISPALASSDSCGHDQRSAQITCAEGTTWDEATQRCIVVSS</sequence>
<feature type="chain" id="PRO_5045292061" description="Chitin-binding type-2 domain-containing protein" evidence="1">
    <location>
        <begin position="22"/>
        <end position="55"/>
    </location>
</feature>
<evidence type="ECO:0000313" key="2">
    <source>
        <dbReference type="EMBL" id="MCT8328003.1"/>
    </source>
</evidence>
<accession>A0ABT2NIT3</accession>
<dbReference type="Proteomes" id="UP001205601">
    <property type="component" value="Unassembled WGS sequence"/>
</dbReference>
<keyword evidence="3" id="KW-1185">Reference proteome</keyword>
<evidence type="ECO:0000313" key="3">
    <source>
        <dbReference type="Proteomes" id="UP001205601"/>
    </source>
</evidence>
<evidence type="ECO:0000256" key="1">
    <source>
        <dbReference type="SAM" id="SignalP"/>
    </source>
</evidence>
<comment type="caution">
    <text evidence="2">The sequence shown here is derived from an EMBL/GenBank/DDBJ whole genome shotgun (WGS) entry which is preliminary data.</text>
</comment>
<protein>
    <recommendedName>
        <fullName evidence="4">Chitin-binding type-2 domain-containing protein</fullName>
    </recommendedName>
</protein>
<reference evidence="3" key="1">
    <citation type="submission" date="2023-07" db="EMBL/GenBank/DDBJ databases">
        <title>Defluviimonas sediminis sp. nov., isolated from mangrove sediment.</title>
        <authorList>
            <person name="Liu L."/>
            <person name="Li J."/>
            <person name="Huang Y."/>
            <person name="Pan J."/>
            <person name="Li M."/>
        </authorList>
    </citation>
    <scope>NUCLEOTIDE SEQUENCE [LARGE SCALE GENOMIC DNA]</scope>
    <source>
        <strain evidence="3">FT324</strain>
    </source>
</reference>
<feature type="signal peptide" evidence="1">
    <location>
        <begin position="1"/>
        <end position="21"/>
    </location>
</feature>
<name>A0ABT2NIT3_9RHOB</name>
<proteinExistence type="predicted"/>
<organism evidence="2 3">
    <name type="scientific">Albidovulum sediminis</name>
    <dbReference type="NCBI Taxonomy" id="3066345"/>
    <lineage>
        <taxon>Bacteria</taxon>
        <taxon>Pseudomonadati</taxon>
        <taxon>Pseudomonadota</taxon>
        <taxon>Alphaproteobacteria</taxon>
        <taxon>Rhodobacterales</taxon>
        <taxon>Paracoccaceae</taxon>
        <taxon>Albidovulum</taxon>
    </lineage>
</organism>
<keyword evidence="1" id="KW-0732">Signal</keyword>
<evidence type="ECO:0008006" key="4">
    <source>
        <dbReference type="Google" id="ProtNLM"/>
    </source>
</evidence>
<dbReference type="EMBL" id="JAOCQF010000001">
    <property type="protein sequence ID" value="MCT8328003.1"/>
    <property type="molecule type" value="Genomic_DNA"/>
</dbReference>